<dbReference type="InParanoid" id="A0A1Z5K6Z2"/>
<accession>A0A1Z5K6Z2</accession>
<protein>
    <submittedName>
        <fullName evidence="1">Uncharacterized protein</fullName>
    </submittedName>
</protein>
<reference evidence="1 2" key="1">
    <citation type="journal article" date="2015" name="Plant Cell">
        <title>Oil accumulation by the oleaginous diatom Fistulifera solaris as revealed by the genome and transcriptome.</title>
        <authorList>
            <person name="Tanaka T."/>
            <person name="Maeda Y."/>
            <person name="Veluchamy A."/>
            <person name="Tanaka M."/>
            <person name="Abida H."/>
            <person name="Marechal E."/>
            <person name="Bowler C."/>
            <person name="Muto M."/>
            <person name="Sunaga Y."/>
            <person name="Tanaka M."/>
            <person name="Yoshino T."/>
            <person name="Taniguchi T."/>
            <person name="Fukuda Y."/>
            <person name="Nemoto M."/>
            <person name="Matsumoto M."/>
            <person name="Wong P.S."/>
            <person name="Aburatani S."/>
            <person name="Fujibuchi W."/>
        </authorList>
    </citation>
    <scope>NUCLEOTIDE SEQUENCE [LARGE SCALE GENOMIC DNA]</scope>
    <source>
        <strain evidence="1 2">JPCC DA0580</strain>
    </source>
</reference>
<name>A0A1Z5K6Z2_FISSO</name>
<dbReference type="AlphaFoldDB" id="A0A1Z5K6Z2"/>
<dbReference type="EMBL" id="BDSP01000177">
    <property type="protein sequence ID" value="GAX22014.1"/>
    <property type="molecule type" value="Genomic_DNA"/>
</dbReference>
<evidence type="ECO:0000313" key="2">
    <source>
        <dbReference type="Proteomes" id="UP000198406"/>
    </source>
</evidence>
<gene>
    <name evidence="1" type="ORF">FisN_6Hh261</name>
</gene>
<dbReference type="Proteomes" id="UP000198406">
    <property type="component" value="Unassembled WGS sequence"/>
</dbReference>
<dbReference type="OrthoDB" id="49012at2759"/>
<keyword evidence="2" id="KW-1185">Reference proteome</keyword>
<proteinExistence type="predicted"/>
<comment type="caution">
    <text evidence="1">The sequence shown here is derived from an EMBL/GenBank/DDBJ whole genome shotgun (WGS) entry which is preliminary data.</text>
</comment>
<evidence type="ECO:0000313" key="1">
    <source>
        <dbReference type="EMBL" id="GAX22014.1"/>
    </source>
</evidence>
<organism evidence="1 2">
    <name type="scientific">Fistulifera solaris</name>
    <name type="common">Oleaginous diatom</name>
    <dbReference type="NCBI Taxonomy" id="1519565"/>
    <lineage>
        <taxon>Eukaryota</taxon>
        <taxon>Sar</taxon>
        <taxon>Stramenopiles</taxon>
        <taxon>Ochrophyta</taxon>
        <taxon>Bacillariophyta</taxon>
        <taxon>Bacillariophyceae</taxon>
        <taxon>Bacillariophycidae</taxon>
        <taxon>Naviculales</taxon>
        <taxon>Naviculaceae</taxon>
        <taxon>Fistulifera</taxon>
    </lineage>
</organism>
<sequence length="537" mass="62309">MVMILAPEPLSLLVMPLKRLSLCLSLLFTAVAFFTPNHRRRKCLSKLCLSHSEDGITLELTKLLRNKGLRKLKEEKTTESLALNFERLLGKAEFANQTISSSSRKTNYRKRNSLLAEFDNLRTTSDIRMPQNDTLSCVQIHQNHTELSPYYRRDRRDYETMDCRNNDDIADPTGLCALLQVRFLARKAKDFDQIAHLDLQLQRQHGVRVSDYPRLWTRRTDASKASMRQRMRKRKARMMKLFGLLGHPYVKIKSAVVHHNASIIPGSHVHASLSALTRYQLEGRYDRAEAIKLELSLCGIRIHDQLLLWTNDANVEFEMLETIPDRVNEIPVYTEVKDDVSPNQTASIQYDTGRLRFGGRTMEEDILRRHQRIQQLLLQRSEADARGESTLFALITNELRSTYQVAIDDEQRTWRILKATPNVEESISLRTDDYTTSSFAALLFGEQSRDYTSDTTYRPSQKSLPIDNSIYQQRIEELVQERIHLREEGRYLEADAVRRELWHTYNVGVNDKLRQYSVGGVYDTSTTHHLPAKKKKQ</sequence>